<dbReference type="AlphaFoldDB" id="A0A9P6EGI8"/>
<dbReference type="InterPro" id="IPR002553">
    <property type="entry name" value="Clathrin/coatomer_adapt-like_N"/>
</dbReference>
<dbReference type="PANTHER" id="PTHR22780">
    <property type="entry name" value="ADAPTIN, ALPHA/GAMMA/EPSILON"/>
    <property type="match status" value="1"/>
</dbReference>
<organism evidence="7 8">
    <name type="scientific">Crepidotus variabilis</name>
    <dbReference type="NCBI Taxonomy" id="179855"/>
    <lineage>
        <taxon>Eukaryota</taxon>
        <taxon>Fungi</taxon>
        <taxon>Dikarya</taxon>
        <taxon>Basidiomycota</taxon>
        <taxon>Agaricomycotina</taxon>
        <taxon>Agaricomycetes</taxon>
        <taxon>Agaricomycetidae</taxon>
        <taxon>Agaricales</taxon>
        <taxon>Agaricineae</taxon>
        <taxon>Crepidotaceae</taxon>
        <taxon>Crepidotus</taxon>
    </lineage>
</organism>
<gene>
    <name evidence="7" type="ORF">CPB83DRAFT_894316</name>
</gene>
<dbReference type="OrthoDB" id="29308at2759"/>
<protein>
    <submittedName>
        <fullName evidence="7">Armadillo-type protein</fullName>
    </submittedName>
</protein>
<dbReference type="GO" id="GO:0030117">
    <property type="term" value="C:membrane coat"/>
    <property type="evidence" value="ECO:0007669"/>
    <property type="project" value="InterPro"/>
</dbReference>
<evidence type="ECO:0000256" key="4">
    <source>
        <dbReference type="ARBA" id="ARBA00023136"/>
    </source>
</evidence>
<dbReference type="Gene3D" id="1.25.10.10">
    <property type="entry name" value="Leucine-rich Repeat Variant"/>
    <property type="match status" value="1"/>
</dbReference>
<dbReference type="InterPro" id="IPR011989">
    <property type="entry name" value="ARM-like"/>
</dbReference>
<reference evidence="7" key="1">
    <citation type="submission" date="2020-11" db="EMBL/GenBank/DDBJ databases">
        <authorList>
            <consortium name="DOE Joint Genome Institute"/>
            <person name="Ahrendt S."/>
            <person name="Riley R."/>
            <person name="Andreopoulos W."/>
            <person name="Labutti K."/>
            <person name="Pangilinan J."/>
            <person name="Ruiz-Duenas F.J."/>
            <person name="Barrasa J.M."/>
            <person name="Sanchez-Garcia M."/>
            <person name="Camarero S."/>
            <person name="Miyauchi S."/>
            <person name="Serrano A."/>
            <person name="Linde D."/>
            <person name="Babiker R."/>
            <person name="Drula E."/>
            <person name="Ayuso-Fernandez I."/>
            <person name="Pacheco R."/>
            <person name="Padilla G."/>
            <person name="Ferreira P."/>
            <person name="Barriuso J."/>
            <person name="Kellner H."/>
            <person name="Castanera R."/>
            <person name="Alfaro M."/>
            <person name="Ramirez L."/>
            <person name="Pisabarro A.G."/>
            <person name="Kuo A."/>
            <person name="Tritt A."/>
            <person name="Lipzen A."/>
            <person name="He G."/>
            <person name="Yan M."/>
            <person name="Ng V."/>
            <person name="Cullen D."/>
            <person name="Martin F."/>
            <person name="Rosso M.-N."/>
            <person name="Henrissat B."/>
            <person name="Hibbett D."/>
            <person name="Martinez A.T."/>
            <person name="Grigoriev I.V."/>
        </authorList>
    </citation>
    <scope>NUCLEOTIDE SEQUENCE</scope>
    <source>
        <strain evidence="7">CBS 506.95</strain>
    </source>
</reference>
<dbReference type="GO" id="GO:0016192">
    <property type="term" value="P:vesicle-mediated transport"/>
    <property type="evidence" value="ECO:0007669"/>
    <property type="project" value="InterPro"/>
</dbReference>
<dbReference type="Pfam" id="PF01602">
    <property type="entry name" value="Adaptin_N"/>
    <property type="match status" value="1"/>
</dbReference>
<feature type="region of interest" description="Disordered" evidence="5">
    <location>
        <begin position="642"/>
        <end position="682"/>
    </location>
</feature>
<sequence>MEVPFHSSGAISRAHYAIVRKVETAPSVQTADQHIFLEIKAIEGQLMHPRLSPEKCKECLVILLYCSTAVTPGFLPHDALDFAFSHAINLAAAGGKIEEKRIGYLFCSEIIPMGHELRLMLVNTLRKDLESDYVPHVCLALDNLIASPNEDVIPAVQSRLHELLSHDYPHVKRRALFAFGALSVFGPALLESIQSVILRRLKDRDDSVVNAALTLLSETSTQEEPFGSKAKSKVNELLVNESSFISDTNSGVIVQALKALRIMGVSDSNIPILLDILKDHAQPKAKKALSKAIVLDVFKILSQLDLSALAASEKSSKLSIVQAIRHWLSTQNANENYLFISCLECVDVGIWAGIQVEHPAVLDADEFERIMLLLNSSDRGIFKKTARIVNKVDPAILDMQISLTLDAAVGEKVNEIAISRALDMLSIRHSNDGEKYASSVVELAQKAEVMSAKPHVLRSVVKEVLTVIRASPKAFGSGAAAQLGQTVANPTVVLGSTALVIATALTTEYSNTAAISSAEVLSGLAERLKICPAIVQEPCLIAMLRVSVNCETIPNEIIAVVTDVSRTARSLVQARCAQFLEFTQKKDKLLEIVDRAASSSLPDFLLSLQQETGEEPLLRSSASSPQSYHSVSRSSLASSNLKYAPYAPPQVGPRLKGRRRSSSRQSVSSRTASQMGSPPLSAGQLALTTGLEEIHIHDKERFVSPALEPQGTVIDLQAPRTDLITLDSPFHTEPLVNIEHSENTENTEDFSTVWHALEGGICDSRGWCKHSIDTITRRLQQFDARHRLRVIAADVPPFEGELKIVMVSQSEQKDIGSPSSNFVALRLRESDEDSCLWRLRCADATVGRAVQRLLDDDE</sequence>
<feature type="domain" description="Clathrin/coatomer adaptor adaptin-like N-terminal" evidence="6">
    <location>
        <begin position="80"/>
        <end position="586"/>
    </location>
</feature>
<keyword evidence="4" id="KW-0472">Membrane</keyword>
<keyword evidence="2" id="KW-0813">Transport</keyword>
<dbReference type="GO" id="GO:0012505">
    <property type="term" value="C:endomembrane system"/>
    <property type="evidence" value="ECO:0007669"/>
    <property type="project" value="UniProtKB-SubCell"/>
</dbReference>
<evidence type="ECO:0000313" key="8">
    <source>
        <dbReference type="Proteomes" id="UP000807306"/>
    </source>
</evidence>
<proteinExistence type="predicted"/>
<evidence type="ECO:0000256" key="5">
    <source>
        <dbReference type="SAM" id="MobiDB-lite"/>
    </source>
</evidence>
<name>A0A9P6EGI8_9AGAR</name>
<comment type="subcellular location">
    <subcellularLocation>
        <location evidence="1">Endomembrane system</location>
    </subcellularLocation>
</comment>
<evidence type="ECO:0000256" key="2">
    <source>
        <dbReference type="ARBA" id="ARBA00022448"/>
    </source>
</evidence>
<evidence type="ECO:0000259" key="6">
    <source>
        <dbReference type="Pfam" id="PF01602"/>
    </source>
</evidence>
<dbReference type="InterPro" id="IPR016024">
    <property type="entry name" value="ARM-type_fold"/>
</dbReference>
<accession>A0A9P6EGI8</accession>
<evidence type="ECO:0000256" key="3">
    <source>
        <dbReference type="ARBA" id="ARBA00022927"/>
    </source>
</evidence>
<evidence type="ECO:0000313" key="7">
    <source>
        <dbReference type="EMBL" id="KAF9528535.1"/>
    </source>
</evidence>
<keyword evidence="3" id="KW-0653">Protein transport</keyword>
<keyword evidence="8" id="KW-1185">Reference proteome</keyword>
<dbReference type="EMBL" id="MU157852">
    <property type="protein sequence ID" value="KAF9528535.1"/>
    <property type="molecule type" value="Genomic_DNA"/>
</dbReference>
<dbReference type="InterPro" id="IPR050840">
    <property type="entry name" value="Adaptor_Complx_Large_Subunit"/>
</dbReference>
<dbReference type="GO" id="GO:0006886">
    <property type="term" value="P:intracellular protein transport"/>
    <property type="evidence" value="ECO:0007669"/>
    <property type="project" value="InterPro"/>
</dbReference>
<dbReference type="SUPFAM" id="SSF48371">
    <property type="entry name" value="ARM repeat"/>
    <property type="match status" value="1"/>
</dbReference>
<comment type="caution">
    <text evidence="7">The sequence shown here is derived from an EMBL/GenBank/DDBJ whole genome shotgun (WGS) entry which is preliminary data.</text>
</comment>
<dbReference type="Proteomes" id="UP000807306">
    <property type="component" value="Unassembled WGS sequence"/>
</dbReference>
<evidence type="ECO:0000256" key="1">
    <source>
        <dbReference type="ARBA" id="ARBA00004308"/>
    </source>
</evidence>